<evidence type="ECO:0000256" key="1">
    <source>
        <dbReference type="ARBA" id="ARBA00004496"/>
    </source>
</evidence>
<dbReference type="InterPro" id="IPR041267">
    <property type="entry name" value="NLRP_HD2"/>
</dbReference>
<dbReference type="Gene3D" id="1.10.533.10">
    <property type="entry name" value="Death Domain, Fas"/>
    <property type="match status" value="1"/>
</dbReference>
<dbReference type="InterPro" id="IPR050637">
    <property type="entry name" value="NLRP_innate_immun_reg"/>
</dbReference>
<proteinExistence type="predicted"/>
<keyword evidence="10" id="KW-0395">Inflammatory response</keyword>
<dbReference type="PROSITE" id="PS50209">
    <property type="entry name" value="CARD"/>
    <property type="match status" value="1"/>
</dbReference>
<evidence type="ECO:0000256" key="7">
    <source>
        <dbReference type="ARBA" id="ARBA00022840"/>
    </source>
</evidence>
<evidence type="ECO:0000256" key="2">
    <source>
        <dbReference type="ARBA" id="ARBA00022490"/>
    </source>
</evidence>
<dbReference type="Pfam" id="PF05729">
    <property type="entry name" value="NACHT"/>
    <property type="match status" value="1"/>
</dbReference>
<dbReference type="GO" id="GO:0006954">
    <property type="term" value="P:inflammatory response"/>
    <property type="evidence" value="ECO:0007669"/>
    <property type="project" value="UniProtKB-KW"/>
</dbReference>
<protein>
    <submittedName>
        <fullName evidence="14">NACHT, LRR and PYD domains-containing protein 3-like</fullName>
    </submittedName>
</protein>
<dbReference type="KEGG" id="gsh:117365944"/>
<dbReference type="GO" id="GO:0045087">
    <property type="term" value="P:innate immune response"/>
    <property type="evidence" value="ECO:0007669"/>
    <property type="project" value="UniProtKB-KW"/>
</dbReference>
<dbReference type="SMART" id="SM01288">
    <property type="entry name" value="FISNA"/>
    <property type="match status" value="1"/>
</dbReference>
<evidence type="ECO:0000256" key="10">
    <source>
        <dbReference type="ARBA" id="ARBA00023198"/>
    </source>
</evidence>
<accession>A0A6P8S4Y5</accession>
<dbReference type="PROSITE" id="PS50837">
    <property type="entry name" value="NACHT"/>
    <property type="match status" value="1"/>
</dbReference>
<dbReference type="InterPro" id="IPR011029">
    <property type="entry name" value="DEATH-like_dom_sf"/>
</dbReference>
<dbReference type="SUPFAM" id="SSF52540">
    <property type="entry name" value="P-loop containing nucleoside triphosphate hydrolases"/>
    <property type="match status" value="1"/>
</dbReference>
<feature type="domain" description="NACHT" evidence="12">
    <location>
        <begin position="217"/>
        <end position="348"/>
    </location>
</feature>
<name>A0A6P8S4Y5_GEOSA</name>
<keyword evidence="8" id="KW-0832">Ubl conjugation</keyword>
<evidence type="ECO:0000313" key="14">
    <source>
        <dbReference type="RefSeq" id="XP_033812812.1"/>
    </source>
</evidence>
<gene>
    <name evidence="14" type="primary">LOC117365944</name>
</gene>
<dbReference type="RefSeq" id="XP_033812812.1">
    <property type="nucleotide sequence ID" value="XM_033956921.1"/>
</dbReference>
<dbReference type="PANTHER" id="PTHR45690">
    <property type="entry name" value="NACHT, LRR AND PYD DOMAINS-CONTAINING PROTEIN 12"/>
    <property type="match status" value="1"/>
</dbReference>
<dbReference type="PANTHER" id="PTHR45690:SF19">
    <property type="entry name" value="NACHT, LRR AND PYD DOMAINS-CONTAINING PROTEIN 3"/>
    <property type="match status" value="1"/>
</dbReference>
<dbReference type="InterPro" id="IPR041075">
    <property type="entry name" value="NOD1/2_WH"/>
</dbReference>
<dbReference type="Pfam" id="PF00619">
    <property type="entry name" value="CARD"/>
    <property type="match status" value="1"/>
</dbReference>
<dbReference type="InterPro" id="IPR007111">
    <property type="entry name" value="NACHT_NTPase"/>
</dbReference>
<dbReference type="Pfam" id="PF17779">
    <property type="entry name" value="WHD_NOD2"/>
    <property type="match status" value="1"/>
</dbReference>
<dbReference type="OrthoDB" id="120976at2759"/>
<evidence type="ECO:0000256" key="5">
    <source>
        <dbReference type="ARBA" id="ARBA00022741"/>
    </source>
</evidence>
<keyword evidence="6" id="KW-0378">Hydrolase</keyword>
<dbReference type="Proteomes" id="UP000515159">
    <property type="component" value="Chromosome 1"/>
</dbReference>
<dbReference type="Gene3D" id="3.40.50.300">
    <property type="entry name" value="P-loop containing nucleotide triphosphate hydrolases"/>
    <property type="match status" value="1"/>
</dbReference>
<evidence type="ECO:0000259" key="12">
    <source>
        <dbReference type="PROSITE" id="PS50837"/>
    </source>
</evidence>
<dbReference type="AlphaFoldDB" id="A0A6P8S4Y5"/>
<evidence type="ECO:0000259" key="11">
    <source>
        <dbReference type="PROSITE" id="PS50209"/>
    </source>
</evidence>
<dbReference type="Pfam" id="PF14484">
    <property type="entry name" value="FISNA"/>
    <property type="match status" value="1"/>
</dbReference>
<keyword evidence="3" id="KW-0399">Innate immunity</keyword>
<keyword evidence="7" id="KW-0067">ATP-binding</keyword>
<reference evidence="14" key="1">
    <citation type="submission" date="2025-08" db="UniProtKB">
        <authorList>
            <consortium name="RefSeq"/>
        </authorList>
    </citation>
    <scope>IDENTIFICATION</scope>
</reference>
<dbReference type="CDD" id="cd01671">
    <property type="entry name" value="CARD"/>
    <property type="match status" value="1"/>
</dbReference>
<keyword evidence="4" id="KW-0677">Repeat</keyword>
<dbReference type="Pfam" id="PF17776">
    <property type="entry name" value="NLRC4_HD2"/>
    <property type="match status" value="1"/>
</dbReference>
<dbReference type="SUPFAM" id="SSF47986">
    <property type="entry name" value="DEATH domain"/>
    <property type="match status" value="1"/>
</dbReference>
<keyword evidence="13" id="KW-1185">Reference proteome</keyword>
<dbReference type="InParanoid" id="A0A6P8S4Y5"/>
<evidence type="ECO:0000256" key="8">
    <source>
        <dbReference type="ARBA" id="ARBA00022843"/>
    </source>
</evidence>
<evidence type="ECO:0000256" key="4">
    <source>
        <dbReference type="ARBA" id="ARBA00022737"/>
    </source>
</evidence>
<keyword evidence="5" id="KW-0547">Nucleotide-binding</keyword>
<keyword evidence="9" id="KW-0391">Immunity</keyword>
<dbReference type="InterPro" id="IPR029495">
    <property type="entry name" value="NACHT-assoc"/>
</dbReference>
<evidence type="ECO:0000313" key="13">
    <source>
        <dbReference type="Proteomes" id="UP000515159"/>
    </source>
</evidence>
<organism evidence="13 14">
    <name type="scientific">Geotrypetes seraphini</name>
    <name type="common">Gaboon caecilian</name>
    <name type="synonym">Caecilia seraphini</name>
    <dbReference type="NCBI Taxonomy" id="260995"/>
    <lineage>
        <taxon>Eukaryota</taxon>
        <taxon>Metazoa</taxon>
        <taxon>Chordata</taxon>
        <taxon>Craniata</taxon>
        <taxon>Vertebrata</taxon>
        <taxon>Euteleostomi</taxon>
        <taxon>Amphibia</taxon>
        <taxon>Gymnophiona</taxon>
        <taxon>Geotrypetes</taxon>
    </lineage>
</organism>
<evidence type="ECO:0000256" key="9">
    <source>
        <dbReference type="ARBA" id="ARBA00022859"/>
    </source>
</evidence>
<dbReference type="InterPro" id="IPR001315">
    <property type="entry name" value="CARD"/>
</dbReference>
<dbReference type="InterPro" id="IPR027417">
    <property type="entry name" value="P-loop_NTPase"/>
</dbReference>
<dbReference type="GO" id="GO:0042981">
    <property type="term" value="P:regulation of apoptotic process"/>
    <property type="evidence" value="ECO:0007669"/>
    <property type="project" value="InterPro"/>
</dbReference>
<dbReference type="GO" id="GO:0005524">
    <property type="term" value="F:ATP binding"/>
    <property type="evidence" value="ECO:0007669"/>
    <property type="project" value="UniProtKB-KW"/>
</dbReference>
<comment type="subcellular location">
    <subcellularLocation>
        <location evidence="1">Cytoplasm</location>
    </subcellularLocation>
</comment>
<evidence type="ECO:0000256" key="6">
    <source>
        <dbReference type="ARBA" id="ARBA00022801"/>
    </source>
</evidence>
<keyword evidence="2" id="KW-0963">Cytoplasm</keyword>
<feature type="domain" description="CARD" evidence="11">
    <location>
        <begin position="37"/>
        <end position="102"/>
    </location>
</feature>
<evidence type="ECO:0000256" key="3">
    <source>
        <dbReference type="ARBA" id="ARBA00022588"/>
    </source>
</evidence>
<dbReference type="GeneID" id="117365944"/>
<dbReference type="GO" id="GO:0061702">
    <property type="term" value="C:canonical inflammasome complex"/>
    <property type="evidence" value="ECO:0007669"/>
    <property type="project" value="UniProtKB-SubCell"/>
</dbReference>
<sequence>MLGGKDAGFLWREEEERLRQEAPRGVWPERGSSSIMFLKRNREKLIDELADDVNCILDQLLQKELITKDDYEDAAYERGPRKQVRRLLDIIDCLGEELASIFCSVCAELKERPCGKQRQVVQDRSCEYFKLALKHKQVLLRRNDCMKYYNSRHGEKIYFDDHFVNLLLIKGHYSLEIKKHELLTFGQQRIHLQKTAERLEIKIEEIFQKLTDRNAPKKILVSGVAGIGKTVCIQKILYDFSRTQAFSFDFLIHFTFRDLNLVSKPTTLRKLILMKTGHLSGVLDDIFLNSERLLIVLDGFDEFKFYNQIDVDHYVIDPDDEVGLVMILGSLLKGELLPESTVLLTSRPTVINHIPVDCIERFVIITGFSEIEIKDYFLKYFQTKEQGSEMFAFVRENHFLFTLCYIPAFCWIVCSVLKESKNLNMDQPKTVTDIYNHYLLIILKHHTHKGLFASNKSTTVLETILDLGKLAYNTLLKHETVFYTHDLEPYTSLNDLMHSFLDKTSVQNTESTEDVFSFTHFTVQEFFAALYYALEENLSVDIMELEVQNKFGLGSGYLDLFFRFLSGILSLRNQKLLLKHLNLKGSIKSDSYVSWLIEELVKHCENGAYILNLLHCLFEQQESSLASRIVPAVIRLNLSDNTFSPIDFSAVDYFCSLVQGDILELDLTATNINSGILQELQPILFRCANLCFKAIHG</sequence>